<dbReference type="PANTHER" id="PTHR43741:SF4">
    <property type="entry name" value="FMN-DEPENDENT NADH:QUINONE OXIDOREDUCTASE"/>
    <property type="match status" value="1"/>
</dbReference>
<dbReference type="EMBL" id="CP012034">
    <property type="protein sequence ID" value="AKP67349.1"/>
    <property type="molecule type" value="Genomic_DNA"/>
</dbReference>
<feature type="domain" description="Flavodoxin-like fold" evidence="7">
    <location>
        <begin position="1"/>
        <end position="194"/>
    </location>
</feature>
<comment type="function">
    <text evidence="6">Also exhibits azoreductase activity. Catalyzes the reductive cleavage of the azo bond in aromatic azo compounds to the corresponding amines.</text>
</comment>
<keyword evidence="2 6" id="KW-0288">FMN</keyword>
<comment type="cofactor">
    <cofactor evidence="6">
        <name>FMN</name>
        <dbReference type="ChEBI" id="CHEBI:58210"/>
    </cofactor>
    <text evidence="6">Binds 1 FMN per subunit.</text>
</comment>
<dbReference type="RefSeq" id="WP_048704605.1">
    <property type="nucleotide sequence ID" value="NZ_CP012034.1"/>
</dbReference>
<dbReference type="HAMAP" id="MF_01216">
    <property type="entry name" value="Azoreductase_type1"/>
    <property type="match status" value="1"/>
</dbReference>
<comment type="subunit">
    <text evidence="6">Homodimer.</text>
</comment>
<name>A0A0H4QG05_9LACO</name>
<dbReference type="EC" id="1.7.1.17" evidence="6"/>
<dbReference type="GO" id="GO:0016655">
    <property type="term" value="F:oxidoreductase activity, acting on NAD(P)H, quinone or similar compound as acceptor"/>
    <property type="evidence" value="ECO:0007669"/>
    <property type="project" value="InterPro"/>
</dbReference>
<keyword evidence="3 6" id="KW-0560">Oxidoreductase</keyword>
<comment type="caution">
    <text evidence="6">Lacks conserved residue(s) required for the propagation of feature annotation.</text>
</comment>
<protein>
    <recommendedName>
        <fullName evidence="6">FMN dependent NADH:quinone oxidoreductase</fullName>
        <ecNumber evidence="6">1.6.5.-</ecNumber>
    </recommendedName>
    <alternativeName>
        <fullName evidence="6">Azo-dye reductase</fullName>
    </alternativeName>
    <alternativeName>
        <fullName evidence="6">FMN-dependent NADH-azo compound oxidoreductase</fullName>
    </alternativeName>
    <alternativeName>
        <fullName evidence="6">FMN-dependent NADH-azoreductase</fullName>
        <ecNumber evidence="6">1.7.1.17</ecNumber>
    </alternativeName>
</protein>
<evidence type="ECO:0000313" key="9">
    <source>
        <dbReference type="Proteomes" id="UP000036106"/>
    </source>
</evidence>
<keyword evidence="9" id="KW-1185">Reference proteome</keyword>
<dbReference type="PANTHER" id="PTHR43741">
    <property type="entry name" value="FMN-DEPENDENT NADH-AZOREDUCTASE 1"/>
    <property type="match status" value="1"/>
</dbReference>
<accession>A0A0H4QG05</accession>
<comment type="similarity">
    <text evidence="6">Belongs to the azoreductase type 1 family.</text>
</comment>
<dbReference type="KEGG" id="lgn:ABM34_07215"/>
<sequence>MKVLIINAHPDYNNPARTINKLEKHSIEMINKLAPEDEIEELELYNPKNNIPEISAETLNHPEIVEPIQDKLINQWKRSDLILIMMPLHNFNVVTKLKDYIDNIFIAKKTFKYTAEGSVGLLDGHQKVAYIQSSGSDYEHDLKYVNADFAPNYIRTIMNFMGIIQMKLIRAQGMDLVGSNRSAIVEKAMQEITHYLTDALARDEVPEGSVTK</sequence>
<comment type="catalytic activity">
    <reaction evidence="5">
        <text>N,N-dimethyl-1,4-phenylenediamine + anthranilate + 2 NAD(+) = 2-(4-dimethylaminophenyl)diazenylbenzoate + 2 NADH + 2 H(+)</text>
        <dbReference type="Rhea" id="RHEA:55872"/>
        <dbReference type="ChEBI" id="CHEBI:15378"/>
        <dbReference type="ChEBI" id="CHEBI:15783"/>
        <dbReference type="ChEBI" id="CHEBI:16567"/>
        <dbReference type="ChEBI" id="CHEBI:57540"/>
        <dbReference type="ChEBI" id="CHEBI:57945"/>
        <dbReference type="ChEBI" id="CHEBI:71579"/>
        <dbReference type="EC" id="1.7.1.17"/>
    </reaction>
    <physiologicalReaction direction="right-to-left" evidence="5">
        <dbReference type="Rhea" id="RHEA:55874"/>
    </physiologicalReaction>
</comment>
<dbReference type="InterPro" id="IPR003680">
    <property type="entry name" value="Flavodoxin_fold"/>
</dbReference>
<evidence type="ECO:0000256" key="5">
    <source>
        <dbReference type="ARBA" id="ARBA00048542"/>
    </source>
</evidence>
<evidence type="ECO:0000256" key="3">
    <source>
        <dbReference type="ARBA" id="ARBA00023002"/>
    </source>
</evidence>
<proteinExistence type="inferred from homology"/>
<dbReference type="SUPFAM" id="SSF52218">
    <property type="entry name" value="Flavoproteins"/>
    <property type="match status" value="1"/>
</dbReference>
<dbReference type="AlphaFoldDB" id="A0A0H4QG05"/>
<evidence type="ECO:0000256" key="6">
    <source>
        <dbReference type="HAMAP-Rule" id="MF_01216"/>
    </source>
</evidence>
<comment type="function">
    <text evidence="6">Quinone reductase that provides resistance to thiol-specific stress caused by electrophilic quinones.</text>
</comment>
<dbReference type="Proteomes" id="UP000036106">
    <property type="component" value="Chromosome"/>
</dbReference>
<dbReference type="GO" id="GO:0009055">
    <property type="term" value="F:electron transfer activity"/>
    <property type="evidence" value="ECO:0007669"/>
    <property type="project" value="UniProtKB-UniRule"/>
</dbReference>
<evidence type="ECO:0000256" key="2">
    <source>
        <dbReference type="ARBA" id="ARBA00022643"/>
    </source>
</evidence>
<dbReference type="PATRIC" id="fig|1007676.4.peg.1448"/>
<keyword evidence="1 6" id="KW-0285">Flavoprotein</keyword>
<dbReference type="InterPro" id="IPR023048">
    <property type="entry name" value="NADH:quinone_OxRdtase_FMN_depd"/>
</dbReference>
<dbReference type="EC" id="1.6.5.-" evidence="6"/>
<evidence type="ECO:0000256" key="1">
    <source>
        <dbReference type="ARBA" id="ARBA00022630"/>
    </source>
</evidence>
<dbReference type="GO" id="GO:0016652">
    <property type="term" value="F:oxidoreductase activity, acting on NAD(P)H as acceptor"/>
    <property type="evidence" value="ECO:0007669"/>
    <property type="project" value="UniProtKB-UniRule"/>
</dbReference>
<dbReference type="InterPro" id="IPR029039">
    <property type="entry name" value="Flavoprotein-like_sf"/>
</dbReference>
<dbReference type="OrthoDB" id="9805013at2"/>
<dbReference type="InterPro" id="IPR050104">
    <property type="entry name" value="FMN-dep_NADH:Q_OxRdtase_AzoR1"/>
</dbReference>
<dbReference type="Gene3D" id="3.40.50.360">
    <property type="match status" value="1"/>
</dbReference>
<dbReference type="Pfam" id="PF02525">
    <property type="entry name" value="Flavodoxin_2"/>
    <property type="match status" value="1"/>
</dbReference>
<evidence type="ECO:0000313" key="8">
    <source>
        <dbReference type="EMBL" id="AKP67349.1"/>
    </source>
</evidence>
<evidence type="ECO:0000259" key="7">
    <source>
        <dbReference type="Pfam" id="PF02525"/>
    </source>
</evidence>
<evidence type="ECO:0000256" key="4">
    <source>
        <dbReference type="ARBA" id="ARBA00023027"/>
    </source>
</evidence>
<gene>
    <name evidence="6" type="primary">azoR</name>
    <name evidence="8" type="ORF">ABM34_07215</name>
</gene>
<keyword evidence="4 6" id="KW-0520">NAD</keyword>
<reference evidence="9" key="1">
    <citation type="submission" date="2015-07" db="EMBL/GenBank/DDBJ databases">
        <title>Lactobacillus ginsenosidimutans/EMML 3141/ whole genome sequencing.</title>
        <authorList>
            <person name="Kim M.K."/>
            <person name="Im W.-T."/>
            <person name="Srinivasan S."/>
            <person name="Lee J.-J."/>
        </authorList>
    </citation>
    <scope>NUCLEOTIDE SEQUENCE [LARGE SCALE GENOMIC DNA]</scope>
    <source>
        <strain evidence="9">EMML 3041</strain>
    </source>
</reference>
<dbReference type="GO" id="GO:0010181">
    <property type="term" value="F:FMN binding"/>
    <property type="evidence" value="ECO:0007669"/>
    <property type="project" value="UniProtKB-UniRule"/>
</dbReference>
<organism evidence="8 9">
    <name type="scientific">Companilactobacillus ginsenosidimutans</name>
    <dbReference type="NCBI Taxonomy" id="1007676"/>
    <lineage>
        <taxon>Bacteria</taxon>
        <taxon>Bacillati</taxon>
        <taxon>Bacillota</taxon>
        <taxon>Bacilli</taxon>
        <taxon>Lactobacillales</taxon>
        <taxon>Lactobacillaceae</taxon>
        <taxon>Companilactobacillus</taxon>
    </lineage>
</organism>
<comment type="catalytic activity">
    <reaction evidence="6">
        <text>2 a quinone + NADH + H(+) = 2 a 1,4-benzosemiquinone + NAD(+)</text>
        <dbReference type="Rhea" id="RHEA:65952"/>
        <dbReference type="ChEBI" id="CHEBI:15378"/>
        <dbReference type="ChEBI" id="CHEBI:57540"/>
        <dbReference type="ChEBI" id="CHEBI:57945"/>
        <dbReference type="ChEBI" id="CHEBI:132124"/>
        <dbReference type="ChEBI" id="CHEBI:134225"/>
    </reaction>
</comment>